<evidence type="ECO:0000313" key="2">
    <source>
        <dbReference type="Proteomes" id="UP000029920"/>
    </source>
</evidence>
<gene>
    <name evidence="1" type="ORF">LS72_009575</name>
</gene>
<evidence type="ECO:0000313" key="1">
    <source>
        <dbReference type="EMBL" id="TLE13751.1"/>
    </source>
</evidence>
<dbReference type="AlphaFoldDB" id="A0A4U8UGU8"/>
<keyword evidence="2" id="KW-1185">Reference proteome</keyword>
<organism evidence="1 2">
    <name type="scientific">Helicobacter apodemus</name>
    <dbReference type="NCBI Taxonomy" id="135569"/>
    <lineage>
        <taxon>Bacteria</taxon>
        <taxon>Pseudomonadati</taxon>
        <taxon>Campylobacterota</taxon>
        <taxon>Epsilonproteobacteria</taxon>
        <taxon>Campylobacterales</taxon>
        <taxon>Helicobacteraceae</taxon>
        <taxon>Helicobacter</taxon>
    </lineage>
</organism>
<comment type="caution">
    <text evidence="1">The sequence shown here is derived from an EMBL/GenBank/DDBJ whole genome shotgun (WGS) entry which is preliminary data.</text>
</comment>
<dbReference type="Proteomes" id="UP000029920">
    <property type="component" value="Unassembled WGS sequence"/>
</dbReference>
<reference evidence="1 2" key="1">
    <citation type="journal article" date="2014" name="Genome Announc.">
        <title>Draft genome sequences of eight enterohepatic helicobacter species isolated from both laboratory and wild rodents.</title>
        <authorList>
            <person name="Sheh A."/>
            <person name="Shen Z."/>
            <person name="Fox J.G."/>
        </authorList>
    </citation>
    <scope>NUCLEOTIDE SEQUENCE [LARGE SCALE GENOMIC DNA]</scope>
    <source>
        <strain evidence="1 2">MIT-03-7007</strain>
    </source>
</reference>
<dbReference type="RefSeq" id="WP_034554553.1">
    <property type="nucleotide sequence ID" value="NZ_JRPC02000032.1"/>
</dbReference>
<name>A0A4U8UGU8_9HELI</name>
<proteinExistence type="predicted"/>
<accession>A0A4U8UGU8</accession>
<protein>
    <submittedName>
        <fullName evidence="1">Uncharacterized protein</fullName>
    </submittedName>
</protein>
<sequence>METRIFNEVSLCKIRLENEVLKEYLIEFINIIPKSYYQKLAFVLNDTQFNISLNEFARIFKKEMLKTCEQKAYQGHIKNFVGTRLQEIEIITKALYSQEIKKYPKWVQEA</sequence>
<dbReference type="EMBL" id="JRPC02000032">
    <property type="protein sequence ID" value="TLE13751.1"/>
    <property type="molecule type" value="Genomic_DNA"/>
</dbReference>